<dbReference type="KEGG" id="cdet:87937214"/>
<reference evidence="3" key="1">
    <citation type="journal article" date="2023" name="bioRxiv">
        <title>Complete genome of the Medicago anthracnose fungus, Colletotrichum destructivum, reveals a mini-chromosome-like region within a core chromosome.</title>
        <authorList>
            <person name="Lapalu N."/>
            <person name="Simon A."/>
            <person name="Lu A."/>
            <person name="Plaumann P.-L."/>
            <person name="Amselem J."/>
            <person name="Pigne S."/>
            <person name="Auger A."/>
            <person name="Koch C."/>
            <person name="Dallery J.-F."/>
            <person name="O'Connell R.J."/>
        </authorList>
    </citation>
    <scope>NUCLEOTIDE SEQUENCE [LARGE SCALE GENOMIC DNA]</scope>
    <source>
        <strain evidence="3">CBS 520.97</strain>
    </source>
</reference>
<keyword evidence="3" id="KW-1185">Reference proteome</keyword>
<dbReference type="AlphaFoldDB" id="A0AAX4HXA8"/>
<feature type="region of interest" description="Disordered" evidence="1">
    <location>
        <begin position="1"/>
        <end position="52"/>
    </location>
</feature>
<evidence type="ECO:0000256" key="1">
    <source>
        <dbReference type="SAM" id="MobiDB-lite"/>
    </source>
</evidence>
<dbReference type="Proteomes" id="UP001322277">
    <property type="component" value="Chromosome 1"/>
</dbReference>
<proteinExistence type="predicted"/>
<gene>
    <name evidence="2" type="ORF">CDEST_00711</name>
</gene>
<dbReference type="EMBL" id="CP137305">
    <property type="protein sequence ID" value="WQF75697.1"/>
    <property type="molecule type" value="Genomic_DNA"/>
</dbReference>
<sequence>MMLEAAATALSPCKESPVYTPPPISRVHRPSPFPPSPRFRAPRISTSPSLQPARTLRTVPTNSVLLRVPTVATDWITNPSSPSRMVSPLAHVPCPSSRLVSSRLVSCLSSRLARFLETRTDAALAKGP</sequence>
<evidence type="ECO:0000313" key="2">
    <source>
        <dbReference type="EMBL" id="WQF75697.1"/>
    </source>
</evidence>
<protein>
    <submittedName>
        <fullName evidence="2">Uncharacterized protein</fullName>
    </submittedName>
</protein>
<organism evidence="2 3">
    <name type="scientific">Colletotrichum destructivum</name>
    <dbReference type="NCBI Taxonomy" id="34406"/>
    <lineage>
        <taxon>Eukaryota</taxon>
        <taxon>Fungi</taxon>
        <taxon>Dikarya</taxon>
        <taxon>Ascomycota</taxon>
        <taxon>Pezizomycotina</taxon>
        <taxon>Sordariomycetes</taxon>
        <taxon>Hypocreomycetidae</taxon>
        <taxon>Glomerellales</taxon>
        <taxon>Glomerellaceae</taxon>
        <taxon>Colletotrichum</taxon>
        <taxon>Colletotrichum destructivum species complex</taxon>
    </lineage>
</organism>
<dbReference type="RefSeq" id="XP_062772921.1">
    <property type="nucleotide sequence ID" value="XM_062916870.1"/>
</dbReference>
<accession>A0AAX4HXA8</accession>
<name>A0AAX4HXA8_9PEZI</name>
<dbReference type="GeneID" id="87937214"/>
<evidence type="ECO:0000313" key="3">
    <source>
        <dbReference type="Proteomes" id="UP001322277"/>
    </source>
</evidence>